<evidence type="ECO:0000256" key="5">
    <source>
        <dbReference type="ARBA" id="ARBA00022806"/>
    </source>
</evidence>
<dbReference type="SMART" id="SM00490">
    <property type="entry name" value="HELICc"/>
    <property type="match status" value="1"/>
</dbReference>
<dbReference type="EMBL" id="HAAD01003403">
    <property type="protein sequence ID" value="CDG69635.1"/>
    <property type="molecule type" value="mRNA"/>
</dbReference>
<dbReference type="SMART" id="SM00487">
    <property type="entry name" value="DEXDc"/>
    <property type="match status" value="1"/>
</dbReference>
<dbReference type="InterPro" id="IPR044742">
    <property type="entry name" value="DEAD/DEAH_RhlB"/>
</dbReference>
<dbReference type="GO" id="GO:0003724">
    <property type="term" value="F:RNA helicase activity"/>
    <property type="evidence" value="ECO:0007669"/>
    <property type="project" value="UniProtKB-EC"/>
</dbReference>
<dbReference type="GO" id="GO:0016787">
    <property type="term" value="F:hydrolase activity"/>
    <property type="evidence" value="ECO:0007669"/>
    <property type="project" value="UniProtKB-KW"/>
</dbReference>
<evidence type="ECO:0000256" key="1">
    <source>
        <dbReference type="ARBA" id="ARBA00009718"/>
    </source>
</evidence>
<evidence type="ECO:0000256" key="3">
    <source>
        <dbReference type="ARBA" id="ARBA00022741"/>
    </source>
</evidence>
<keyword evidence="4" id="KW-0378">Hydrolase</keyword>
<dbReference type="CDD" id="cd18787">
    <property type="entry name" value="SF2_C_DEAD"/>
    <property type="match status" value="1"/>
</dbReference>
<dbReference type="Pfam" id="PF04438">
    <property type="entry name" value="zf-HIT"/>
    <property type="match status" value="1"/>
</dbReference>
<dbReference type="InterPro" id="IPR014014">
    <property type="entry name" value="RNA_helicase_DEAD_Q_motif"/>
</dbReference>
<feature type="domain" description="Helicase C-terminal" evidence="9">
    <location>
        <begin position="409"/>
        <end position="585"/>
    </location>
</feature>
<evidence type="ECO:0000313" key="11">
    <source>
        <dbReference type="EMBL" id="CDG69635.1"/>
    </source>
</evidence>
<evidence type="ECO:0000259" key="9">
    <source>
        <dbReference type="PROSITE" id="PS51194"/>
    </source>
</evidence>
<keyword evidence="3" id="KW-0547">Nucleotide-binding</keyword>
<protein>
    <recommendedName>
        <fullName evidence="2">RNA helicase</fullName>
        <ecNumber evidence="2">3.6.4.13</ecNumber>
    </recommendedName>
</protein>
<proteinExistence type="evidence at transcript level"/>
<organism evidence="11">
    <name type="scientific">Hydra vulgaris</name>
    <name type="common">Hydra</name>
    <name type="synonym">Hydra attenuata</name>
    <dbReference type="NCBI Taxonomy" id="6087"/>
    <lineage>
        <taxon>Eukaryota</taxon>
        <taxon>Metazoa</taxon>
        <taxon>Cnidaria</taxon>
        <taxon>Hydrozoa</taxon>
        <taxon>Hydroidolina</taxon>
        <taxon>Anthoathecata</taxon>
        <taxon>Aplanulata</taxon>
        <taxon>Hydridae</taxon>
        <taxon>Hydra</taxon>
    </lineage>
</organism>
<evidence type="ECO:0000256" key="6">
    <source>
        <dbReference type="ARBA" id="ARBA00022840"/>
    </source>
</evidence>
<reference evidence="11" key="1">
    <citation type="journal article" date="2013" name="Genome Biol. Evol.">
        <title>Punctuated emergences of genetic and phenotypic innovations in eumetazoan, bilaterian, euteleostome, and hominidae ancestors.</title>
        <authorList>
            <person name="Wenger Y."/>
            <person name="Galliot B."/>
        </authorList>
    </citation>
    <scope>NUCLEOTIDE SEQUENCE</scope>
    <source>
        <tissue evidence="11">Whole animals</tissue>
    </source>
</reference>
<dbReference type="PROSITE" id="PS51195">
    <property type="entry name" value="Q_MOTIF"/>
    <property type="match status" value="1"/>
</dbReference>
<feature type="domain" description="DEAD-box RNA helicase Q" evidence="10">
    <location>
        <begin position="184"/>
        <end position="212"/>
    </location>
</feature>
<feature type="short sequence motif" description="Q motif" evidence="7">
    <location>
        <begin position="184"/>
        <end position="212"/>
    </location>
</feature>
<evidence type="ECO:0000256" key="7">
    <source>
        <dbReference type="PROSITE-ProRule" id="PRU00552"/>
    </source>
</evidence>
<dbReference type="GO" id="GO:0005524">
    <property type="term" value="F:ATP binding"/>
    <property type="evidence" value="ECO:0007669"/>
    <property type="project" value="UniProtKB-KW"/>
</dbReference>
<evidence type="ECO:0000259" key="10">
    <source>
        <dbReference type="PROSITE" id="PS51195"/>
    </source>
</evidence>
<feature type="domain" description="Helicase ATP-binding" evidence="8">
    <location>
        <begin position="215"/>
        <end position="398"/>
    </location>
</feature>
<dbReference type="PANTHER" id="PTHR47958">
    <property type="entry name" value="ATP-DEPENDENT RNA HELICASE DBP3"/>
    <property type="match status" value="1"/>
</dbReference>
<dbReference type="Pfam" id="PF00271">
    <property type="entry name" value="Helicase_C"/>
    <property type="match status" value="1"/>
</dbReference>
<evidence type="ECO:0000256" key="4">
    <source>
        <dbReference type="ARBA" id="ARBA00022801"/>
    </source>
</evidence>
<accession>T2MCM2</accession>
<keyword evidence="5 11" id="KW-0347">Helicase</keyword>
<dbReference type="InterPro" id="IPR001650">
    <property type="entry name" value="Helicase_C-like"/>
</dbReference>
<dbReference type="InterPro" id="IPR027417">
    <property type="entry name" value="P-loop_NTPase"/>
</dbReference>
<dbReference type="InterPro" id="IPR011545">
    <property type="entry name" value="DEAD/DEAH_box_helicase_dom"/>
</dbReference>
<dbReference type="EC" id="3.6.4.13" evidence="2"/>
<feature type="non-terminal residue" evidence="11">
    <location>
        <position position="1"/>
    </location>
</feature>
<keyword evidence="6" id="KW-0067">ATP-binding</keyword>
<comment type="similarity">
    <text evidence="1">Belongs to the DEAD box helicase family. DDX59 subfamily.</text>
</comment>
<evidence type="ECO:0000259" key="8">
    <source>
        <dbReference type="PROSITE" id="PS51192"/>
    </source>
</evidence>
<dbReference type="CDD" id="cd00268">
    <property type="entry name" value="DEADc"/>
    <property type="match status" value="1"/>
</dbReference>
<gene>
    <name evidence="11" type="primary">DDX59</name>
</gene>
<dbReference type="OrthoDB" id="360161at2759"/>
<dbReference type="AlphaFoldDB" id="T2MCM2"/>
<dbReference type="Gene3D" id="3.40.50.300">
    <property type="entry name" value="P-loop containing nucleotide triphosphate hydrolases"/>
    <property type="match status" value="2"/>
</dbReference>
<dbReference type="Gene3D" id="3.30.60.220">
    <property type="match status" value="1"/>
</dbReference>
<dbReference type="PROSITE" id="PS51192">
    <property type="entry name" value="HELICASE_ATP_BIND_1"/>
    <property type="match status" value="1"/>
</dbReference>
<dbReference type="SUPFAM" id="SSF52540">
    <property type="entry name" value="P-loop containing nucleoside triphosphate hydrolases"/>
    <property type="match status" value="1"/>
</dbReference>
<dbReference type="GO" id="GO:0003676">
    <property type="term" value="F:nucleic acid binding"/>
    <property type="evidence" value="ECO:0007669"/>
    <property type="project" value="InterPro"/>
</dbReference>
<name>T2MCM2_HYDVU</name>
<dbReference type="InterPro" id="IPR014001">
    <property type="entry name" value="Helicase_ATP-bd"/>
</dbReference>
<dbReference type="PROSITE" id="PS51194">
    <property type="entry name" value="HELICASE_CTER"/>
    <property type="match status" value="1"/>
</dbReference>
<evidence type="ECO:0000256" key="2">
    <source>
        <dbReference type="ARBA" id="ARBA00012552"/>
    </source>
</evidence>
<dbReference type="CDD" id="cd23022">
    <property type="entry name" value="zf-HIT_DDX59"/>
    <property type="match status" value="1"/>
</dbReference>
<sequence>ECIHGNMTSPNILFVPRSLNYKTGSTKSKTKNVQLVTLPAQNKKQAEIKVSSFQNATPLENISPPAPLDTSNDEVKKLSSEQRWPDIDEPVCVVCGKYGEYICDKTDEDICSLECKYKHLNCNTVDDLITCHEFNELSFDSFYESRVKYKLHPVVASMASEKLNFIRDKFEIKVKGVHKAPILFEFRDFNFPAQLFKNLEENNYKTPTPVQMQVVPLCMLGHDVLVSAATSSGKTASFLLPIIWAVHECVGLLPRSHNYCSKPIALVIAPTRELCIQIEEQAKALSKSIPNFSTALLIGGNPLPIQLHRLKHKIQLVIGTPGRLNDILQNYKDYLCFDQIKIVAIDEVDVMLHMGFENQIKSIIDAVPWKPQMMMFSATIPPAIETLAQSMMENPVMVSVGISGLPNAHVKQLVLWVEEASKRKKLFTILNDSKYFTPPMLIFVESKKGADLLCDALTQKFSLKCESMHSDKTQSERTLIVNNFLTGSFDILVSTNILGRGIDLPNVRQVLLFDFPNSIEEYVHQVGRAGQLHSYGLSIAFINNSNKHIFLDLKELFETTKGNLPFEILSSPYLQTLRETRLKLYKEGKLKRKHGIDEDLNSQNLLQILTKSYKR</sequence>
<dbReference type="InterPro" id="IPR007529">
    <property type="entry name" value="Znf_HIT"/>
</dbReference>
<dbReference type="Pfam" id="PF00270">
    <property type="entry name" value="DEAD"/>
    <property type="match status" value="1"/>
</dbReference>